<reference evidence="2 3" key="2">
    <citation type="submission" date="2017-10" db="EMBL/GenBank/DDBJ databases">
        <title>Genome analyses suggest a sexual origin of heterokaryosis in a supposedly ancient asexual fungus.</title>
        <authorList>
            <person name="Corradi N."/>
            <person name="Sedzielewska K."/>
            <person name="Noel J."/>
            <person name="Charron P."/>
            <person name="Farinelli L."/>
            <person name="Marton T."/>
            <person name="Kruger M."/>
            <person name="Pelin A."/>
            <person name="Brachmann A."/>
            <person name="Corradi N."/>
        </authorList>
    </citation>
    <scope>NUCLEOTIDE SEQUENCE [LARGE SCALE GENOMIC DNA]</scope>
    <source>
        <strain evidence="2 3">A1</strain>
    </source>
</reference>
<protein>
    <recommendedName>
        <fullName evidence="4">BED-type domain-containing protein</fullName>
    </recommendedName>
</protein>
<accession>A0A2N0R0H8</accession>
<name>A0A2N0R0H8_9GLOM</name>
<dbReference type="EMBL" id="LLXH01002014">
    <property type="protein sequence ID" value="PKC56816.1"/>
    <property type="molecule type" value="Genomic_DNA"/>
</dbReference>
<evidence type="ECO:0000256" key="1">
    <source>
        <dbReference type="SAM" id="MobiDB-lite"/>
    </source>
</evidence>
<dbReference type="VEuPathDB" id="FungiDB:FUN_022303"/>
<dbReference type="AlphaFoldDB" id="A0A2N0R0H8"/>
<evidence type="ECO:0008006" key="4">
    <source>
        <dbReference type="Google" id="ProtNLM"/>
    </source>
</evidence>
<organism evidence="2 3">
    <name type="scientific">Rhizophagus irregularis</name>
    <dbReference type="NCBI Taxonomy" id="588596"/>
    <lineage>
        <taxon>Eukaryota</taxon>
        <taxon>Fungi</taxon>
        <taxon>Fungi incertae sedis</taxon>
        <taxon>Mucoromycota</taxon>
        <taxon>Glomeromycotina</taxon>
        <taxon>Glomeromycetes</taxon>
        <taxon>Glomerales</taxon>
        <taxon>Glomeraceae</taxon>
        <taxon>Rhizophagus</taxon>
    </lineage>
</organism>
<dbReference type="VEuPathDB" id="FungiDB:RhiirFUN_017102"/>
<gene>
    <name evidence="2" type="ORF">RhiirA1_401857</name>
</gene>
<evidence type="ECO:0000313" key="3">
    <source>
        <dbReference type="Proteomes" id="UP000232688"/>
    </source>
</evidence>
<evidence type="ECO:0000313" key="2">
    <source>
        <dbReference type="EMBL" id="PKC56816.1"/>
    </source>
</evidence>
<sequence>MSDSLPSNSKKTKSANSTNGRPKKPIWRFFEQGDEIDKGHYIATCLACKQTFRPGKTPVMEKHIMNNCSKVDHSIREAVIYMVEARETREISSGANTKRQNSESDQVTLENFYENSNLSKERKEDIDTALIKAFVCCGLPWHLVEHPFII</sequence>
<comment type="caution">
    <text evidence="2">The sequence shown here is derived from an EMBL/GenBank/DDBJ whole genome shotgun (WGS) entry which is preliminary data.</text>
</comment>
<reference evidence="2 3" key="1">
    <citation type="submission" date="2017-10" db="EMBL/GenBank/DDBJ databases">
        <title>Extensive intraspecific genome diversity in a model arbuscular mycorrhizal fungus.</title>
        <authorList>
            <person name="Chen E.C.H."/>
            <person name="Morin E."/>
            <person name="Baudet D."/>
            <person name="Noel J."/>
            <person name="Ndikumana S."/>
            <person name="Charron P."/>
            <person name="St-Onge C."/>
            <person name="Giorgi J."/>
            <person name="Grigoriev I.V."/>
            <person name="Roux C."/>
            <person name="Martin F.M."/>
            <person name="Corradi N."/>
        </authorList>
    </citation>
    <scope>NUCLEOTIDE SEQUENCE [LARGE SCALE GENOMIC DNA]</scope>
    <source>
        <strain evidence="2 3">A1</strain>
    </source>
</reference>
<feature type="region of interest" description="Disordered" evidence="1">
    <location>
        <begin position="1"/>
        <end position="25"/>
    </location>
</feature>
<proteinExistence type="predicted"/>
<dbReference type="Proteomes" id="UP000232688">
    <property type="component" value="Unassembled WGS sequence"/>
</dbReference>
<dbReference type="VEuPathDB" id="FungiDB:RhiirA1_401857"/>